<accession>A0AAD5V1C4</accession>
<evidence type="ECO:0000256" key="1">
    <source>
        <dbReference type="ARBA" id="ARBA00004141"/>
    </source>
</evidence>
<evidence type="ECO:0000256" key="4">
    <source>
        <dbReference type="ARBA" id="ARBA00023136"/>
    </source>
</evidence>
<dbReference type="AlphaFoldDB" id="A0AAD5V1C4"/>
<reference evidence="6" key="1">
    <citation type="submission" date="2022-07" db="EMBL/GenBank/DDBJ databases">
        <title>Genome Sequence of Physisporinus lineatus.</title>
        <authorList>
            <person name="Buettner E."/>
        </authorList>
    </citation>
    <scope>NUCLEOTIDE SEQUENCE</scope>
    <source>
        <strain evidence="6">VT162</strain>
    </source>
</reference>
<dbReference type="Gene3D" id="1.20.1080.10">
    <property type="entry name" value="Glycerol uptake facilitator protein"/>
    <property type="match status" value="1"/>
</dbReference>
<evidence type="ECO:0000313" key="7">
    <source>
        <dbReference type="Proteomes" id="UP001212997"/>
    </source>
</evidence>
<dbReference type="GO" id="GO:0016020">
    <property type="term" value="C:membrane"/>
    <property type="evidence" value="ECO:0007669"/>
    <property type="project" value="UniProtKB-SubCell"/>
</dbReference>
<keyword evidence="3 5" id="KW-1133">Transmembrane helix</keyword>
<evidence type="ECO:0000256" key="2">
    <source>
        <dbReference type="ARBA" id="ARBA00022692"/>
    </source>
</evidence>
<keyword evidence="2 5" id="KW-0812">Transmembrane</keyword>
<comment type="subcellular location">
    <subcellularLocation>
        <location evidence="1">Membrane</location>
        <topology evidence="1">Multi-pass membrane protein</topology>
    </subcellularLocation>
</comment>
<keyword evidence="4 5" id="KW-0472">Membrane</keyword>
<evidence type="ECO:0000256" key="3">
    <source>
        <dbReference type="ARBA" id="ARBA00022989"/>
    </source>
</evidence>
<dbReference type="InterPro" id="IPR023271">
    <property type="entry name" value="Aquaporin-like"/>
</dbReference>
<dbReference type="Proteomes" id="UP001212997">
    <property type="component" value="Unassembled WGS sequence"/>
</dbReference>
<sequence length="81" mass="8856">MFSVPLGILFGADLSVAAYIRKSLIASYLGNIVGALIVALPAVYFYLGDYHFTDMEANEMELGGSEDAPRMVVYDTDKRSD</sequence>
<evidence type="ECO:0000256" key="5">
    <source>
        <dbReference type="SAM" id="Phobius"/>
    </source>
</evidence>
<name>A0AAD5V1C4_9APHY</name>
<keyword evidence="7" id="KW-1185">Reference proteome</keyword>
<protein>
    <submittedName>
        <fullName evidence="6">Uncharacterized protein</fullName>
    </submittedName>
</protein>
<dbReference type="EMBL" id="JANAWD010000289">
    <property type="protein sequence ID" value="KAJ3482090.1"/>
    <property type="molecule type" value="Genomic_DNA"/>
</dbReference>
<evidence type="ECO:0000313" key="6">
    <source>
        <dbReference type="EMBL" id="KAJ3482090.1"/>
    </source>
</evidence>
<proteinExistence type="predicted"/>
<feature type="transmembrane region" description="Helical" evidence="5">
    <location>
        <begin position="27"/>
        <end position="47"/>
    </location>
</feature>
<gene>
    <name evidence="6" type="ORF">NLI96_g7211</name>
</gene>
<comment type="caution">
    <text evidence="6">The sequence shown here is derived from an EMBL/GenBank/DDBJ whole genome shotgun (WGS) entry which is preliminary data.</text>
</comment>
<organism evidence="6 7">
    <name type="scientific">Meripilus lineatus</name>
    <dbReference type="NCBI Taxonomy" id="2056292"/>
    <lineage>
        <taxon>Eukaryota</taxon>
        <taxon>Fungi</taxon>
        <taxon>Dikarya</taxon>
        <taxon>Basidiomycota</taxon>
        <taxon>Agaricomycotina</taxon>
        <taxon>Agaricomycetes</taxon>
        <taxon>Polyporales</taxon>
        <taxon>Meripilaceae</taxon>
        <taxon>Meripilus</taxon>
    </lineage>
</organism>